<organism evidence="1">
    <name type="scientific">marine sediment metagenome</name>
    <dbReference type="NCBI Taxonomy" id="412755"/>
    <lineage>
        <taxon>unclassified sequences</taxon>
        <taxon>metagenomes</taxon>
        <taxon>ecological metagenomes</taxon>
    </lineage>
</organism>
<accession>A0A0F9MSK4</accession>
<comment type="caution">
    <text evidence="1">The sequence shown here is derived from an EMBL/GenBank/DDBJ whole genome shotgun (WGS) entry which is preliminary data.</text>
</comment>
<reference evidence="1" key="1">
    <citation type="journal article" date="2015" name="Nature">
        <title>Complex archaea that bridge the gap between prokaryotes and eukaryotes.</title>
        <authorList>
            <person name="Spang A."/>
            <person name="Saw J.H."/>
            <person name="Jorgensen S.L."/>
            <person name="Zaremba-Niedzwiedzka K."/>
            <person name="Martijn J."/>
            <person name="Lind A.E."/>
            <person name="van Eijk R."/>
            <person name="Schleper C."/>
            <person name="Guy L."/>
            <person name="Ettema T.J."/>
        </authorList>
    </citation>
    <scope>NUCLEOTIDE SEQUENCE</scope>
</reference>
<dbReference type="EMBL" id="LAZR01005160">
    <property type="protein sequence ID" value="KKN02342.1"/>
    <property type="molecule type" value="Genomic_DNA"/>
</dbReference>
<name>A0A0F9MSK4_9ZZZZ</name>
<proteinExistence type="predicted"/>
<dbReference type="AlphaFoldDB" id="A0A0F9MSK4"/>
<sequence>MIQAHAAGTIKLNNVLYDVARDEKGDLQYNHRSGPVERGLGLWEHVAFRGGNAGMGYAAEGPDIPDLGFYYSQNCMTILPRSIGPGPKVNVLSGAATKNIRDFFEEKADDDQYYLYACGVGEVTKIKLTATPALVGVETASFESTDKFGRAIRIADLEQAFQADAFQEDAFVTFSSGQWLLPPDSGDRIIELTRVQAEPTADTWNVRTDVKDGASHFVIAGRNFWRAIANGRGTKISACDVLNAPILDNSWGDKFPFGEQGAAATALMALHRFIFAVTQSNIFGVTEDFSAAGIGGAVSFSEMLPDTDFTDEQIDGAPVTGLGSRVWDASLIVPTPFALYRHDVSVYDRIGPDSFSHNDGIEPNLTDQIRFGRHRGVASVGAWLYKIYEMPGGDGFYILAGRKRTPVDGGVEPLVLQPIVYRFTGRALVLHPERNGTGAPRLWWGRLTGGTIDFEYIDLGLDGGPYKPGGSFGDVNKIGTWFGKEFDLDAPGTLKSLREVEAILDGGDDANISWQHTVYLDGGLLESIGSGFTATGSNTEFFTSQKKARRIRPSLIWATGGSYTASGNVSRVRRIIYRGHWLPEVADHIAVSVDVLKTAQRRGVSPKKVRDELAALVLTNNYALVDIHGSSAVQVIIEEIDAREGGNVAGLEGREMVHLAFVVHELS</sequence>
<protein>
    <submittedName>
        <fullName evidence="1">Uncharacterized protein</fullName>
    </submittedName>
</protein>
<evidence type="ECO:0000313" key="1">
    <source>
        <dbReference type="EMBL" id="KKN02342.1"/>
    </source>
</evidence>
<gene>
    <name evidence="1" type="ORF">LCGC14_1118700</name>
</gene>